<accession>A0A433TA95</accession>
<comment type="subunit">
    <text evidence="17">Component of the Smc5-Smc6 complex.</text>
</comment>
<keyword evidence="8 17" id="KW-0479">Metal-binding</keyword>
<evidence type="ECO:0000256" key="2">
    <source>
        <dbReference type="ARBA" id="ARBA00004123"/>
    </source>
</evidence>
<evidence type="ECO:0000313" key="19">
    <source>
        <dbReference type="EMBL" id="RUS78374.1"/>
    </source>
</evidence>
<keyword evidence="13" id="KW-0779">Telomere</keyword>
<dbReference type="PROSITE" id="PS50081">
    <property type="entry name" value="ZF_DAG_PE_2"/>
    <property type="match status" value="1"/>
</dbReference>
<dbReference type="FunFam" id="1.10.10.10:FF:000270">
    <property type="entry name" value="Non-structural maintenance of chromosomes element 1 homolog"/>
    <property type="match status" value="1"/>
</dbReference>
<keyword evidence="14 17" id="KW-0233">DNA recombination</keyword>
<evidence type="ECO:0000256" key="3">
    <source>
        <dbReference type="ARBA" id="ARBA00004574"/>
    </source>
</evidence>
<dbReference type="PANTHER" id="PTHR20973">
    <property type="entry name" value="NON-SMC ELEMENT 1-RELATED"/>
    <property type="match status" value="1"/>
</dbReference>
<comment type="catalytic activity">
    <reaction evidence="1 17">
        <text>S-ubiquitinyl-[E2 ubiquitin-conjugating enzyme]-L-cysteine + [acceptor protein]-L-lysine = [E2 ubiquitin-conjugating enzyme]-L-cysteine + N(6)-ubiquitinyl-[acceptor protein]-L-lysine.</text>
        <dbReference type="EC" id="2.3.2.27"/>
    </reaction>
</comment>
<evidence type="ECO:0000256" key="9">
    <source>
        <dbReference type="ARBA" id="ARBA00022763"/>
    </source>
</evidence>
<feature type="domain" description="Phorbol-ester/DAG-type" evidence="18">
    <location>
        <begin position="168"/>
        <end position="221"/>
    </location>
</feature>
<dbReference type="InterPro" id="IPR046349">
    <property type="entry name" value="C1-like_sf"/>
</dbReference>
<evidence type="ECO:0000256" key="6">
    <source>
        <dbReference type="ARBA" id="ARBA00019422"/>
    </source>
</evidence>
<evidence type="ECO:0000256" key="8">
    <source>
        <dbReference type="ARBA" id="ARBA00022723"/>
    </source>
</evidence>
<dbReference type="EC" id="2.3.2.27" evidence="5 17"/>
<keyword evidence="12 17" id="KW-0862">Zinc</keyword>
<dbReference type="PANTHER" id="PTHR20973:SF0">
    <property type="entry name" value="NON-STRUCTURAL MAINTENANCE OF CHROMOSOMES ELEMENT 1 HOMOLOG"/>
    <property type="match status" value="1"/>
</dbReference>
<comment type="similarity">
    <text evidence="4 17">Belongs to the NSE1 family.</text>
</comment>
<dbReference type="Gene3D" id="3.30.40.10">
    <property type="entry name" value="Zinc/RING finger domain, C3HC4 (zinc finger)"/>
    <property type="match status" value="1"/>
</dbReference>
<dbReference type="GO" id="GO:0000781">
    <property type="term" value="C:chromosome, telomeric region"/>
    <property type="evidence" value="ECO:0007669"/>
    <property type="project" value="UniProtKB-SubCell"/>
</dbReference>
<keyword evidence="7 17" id="KW-0808">Transferase</keyword>
<dbReference type="SUPFAM" id="SSF57889">
    <property type="entry name" value="Cysteine-rich domain"/>
    <property type="match status" value="1"/>
</dbReference>
<protein>
    <recommendedName>
        <fullName evidence="6 17">Non-structural maintenance of chromosomes element 1 homolog</fullName>
        <ecNumber evidence="5 17">2.3.2.27</ecNumber>
    </recommendedName>
</protein>
<dbReference type="GO" id="GO:0000724">
    <property type="term" value="P:double-strand break repair via homologous recombination"/>
    <property type="evidence" value="ECO:0007669"/>
    <property type="project" value="TreeGrafter"/>
</dbReference>
<keyword evidence="10 17" id="KW-0863">Zinc-finger</keyword>
<keyword evidence="9 17" id="KW-0227">DNA damage</keyword>
<dbReference type="GO" id="GO:0061630">
    <property type="term" value="F:ubiquitin protein ligase activity"/>
    <property type="evidence" value="ECO:0007669"/>
    <property type="project" value="UniProtKB-EC"/>
</dbReference>
<keyword evidence="16 17" id="KW-0539">Nucleus</keyword>
<keyword evidence="11 17" id="KW-0833">Ubl conjugation pathway</keyword>
<evidence type="ECO:0000256" key="12">
    <source>
        <dbReference type="ARBA" id="ARBA00022833"/>
    </source>
</evidence>
<evidence type="ECO:0000256" key="10">
    <source>
        <dbReference type="ARBA" id="ARBA00022771"/>
    </source>
</evidence>
<dbReference type="InterPro" id="IPR036388">
    <property type="entry name" value="WH-like_DNA-bd_sf"/>
</dbReference>
<dbReference type="GO" id="GO:0008270">
    <property type="term" value="F:zinc ion binding"/>
    <property type="evidence" value="ECO:0007669"/>
    <property type="project" value="UniProtKB-KW"/>
</dbReference>
<evidence type="ECO:0000256" key="4">
    <source>
        <dbReference type="ARBA" id="ARBA00010258"/>
    </source>
</evidence>
<evidence type="ECO:0000256" key="17">
    <source>
        <dbReference type="RuleBase" id="RU368018"/>
    </source>
</evidence>
<evidence type="ECO:0000256" key="13">
    <source>
        <dbReference type="ARBA" id="ARBA00022895"/>
    </source>
</evidence>
<keyword evidence="15 17" id="KW-0234">DNA repair</keyword>
<keyword evidence="13" id="KW-0158">Chromosome</keyword>
<comment type="subcellular location">
    <subcellularLocation>
        <location evidence="3">Chromosome</location>
        <location evidence="3">Telomere</location>
    </subcellularLocation>
    <subcellularLocation>
        <location evidence="2 17">Nucleus</location>
    </subcellularLocation>
</comment>
<name>A0A433TA95_ELYCH</name>
<dbReference type="InterPro" id="IPR002219">
    <property type="entry name" value="PKC_DAG/PE"/>
</dbReference>
<keyword evidence="20" id="KW-1185">Reference proteome</keyword>
<dbReference type="Gene3D" id="3.90.1150.220">
    <property type="match status" value="1"/>
</dbReference>
<evidence type="ECO:0000256" key="14">
    <source>
        <dbReference type="ARBA" id="ARBA00023172"/>
    </source>
</evidence>
<dbReference type="OrthoDB" id="185455at2759"/>
<dbReference type="InterPro" id="IPR013083">
    <property type="entry name" value="Znf_RING/FYVE/PHD"/>
</dbReference>
<proteinExistence type="inferred from homology"/>
<dbReference type="InterPro" id="IPR011513">
    <property type="entry name" value="Nse1"/>
</dbReference>
<dbReference type="STRING" id="188477.A0A433TA95"/>
<dbReference type="GO" id="GO:0030915">
    <property type="term" value="C:Smc5-Smc6 complex"/>
    <property type="evidence" value="ECO:0007669"/>
    <property type="project" value="UniProtKB-UniRule"/>
</dbReference>
<evidence type="ECO:0000256" key="16">
    <source>
        <dbReference type="ARBA" id="ARBA00023242"/>
    </source>
</evidence>
<evidence type="ECO:0000256" key="11">
    <source>
        <dbReference type="ARBA" id="ARBA00022786"/>
    </source>
</evidence>
<evidence type="ECO:0000256" key="1">
    <source>
        <dbReference type="ARBA" id="ARBA00000900"/>
    </source>
</evidence>
<reference evidence="19 20" key="1">
    <citation type="submission" date="2019-01" db="EMBL/GenBank/DDBJ databases">
        <title>A draft genome assembly of the solar-powered sea slug Elysia chlorotica.</title>
        <authorList>
            <person name="Cai H."/>
            <person name="Li Q."/>
            <person name="Fang X."/>
            <person name="Li J."/>
            <person name="Curtis N.E."/>
            <person name="Altenburger A."/>
            <person name="Shibata T."/>
            <person name="Feng M."/>
            <person name="Maeda T."/>
            <person name="Schwartz J.A."/>
            <person name="Shigenobu S."/>
            <person name="Lundholm N."/>
            <person name="Nishiyama T."/>
            <person name="Yang H."/>
            <person name="Hasebe M."/>
            <person name="Li S."/>
            <person name="Pierce S.K."/>
            <person name="Wang J."/>
        </authorList>
    </citation>
    <scope>NUCLEOTIDE SEQUENCE [LARGE SCALE GENOMIC DNA]</scope>
    <source>
        <strain evidence="19">EC2010</strain>
        <tissue evidence="19">Whole organism of an adult</tissue>
    </source>
</reference>
<dbReference type="GO" id="GO:0005634">
    <property type="term" value="C:nucleus"/>
    <property type="evidence" value="ECO:0007669"/>
    <property type="project" value="UniProtKB-SubCell"/>
</dbReference>
<evidence type="ECO:0000256" key="7">
    <source>
        <dbReference type="ARBA" id="ARBA00022679"/>
    </source>
</evidence>
<gene>
    <name evidence="19" type="ORF">EGW08_013867</name>
</gene>
<sequence>MDVYGDGHRLFIQSMMSRGIMNITEVKEVLSECGIDVGTEFKDKVVRFVRLVNQHIGPINLEIRKGVEEEDGQQCYVLANTAETSISRLSSTYSPNELELFKKLIESIMENGDGKIGSLAAMNLTDKLEKRIGKEEAQNFFNRLEDDRWIRKNSDGKMSLSVRSIVELDQYIKDVYPDYVKMCSICTKLCLQGRQCENCGAKFHFRCSNVLFSKQGNNRTCPEPNCRAPWGQVVIH</sequence>
<evidence type="ECO:0000256" key="5">
    <source>
        <dbReference type="ARBA" id="ARBA00012483"/>
    </source>
</evidence>
<comment type="caution">
    <text evidence="19">The sequence shown here is derived from an EMBL/GenBank/DDBJ whole genome shotgun (WGS) entry which is preliminary data.</text>
</comment>
<dbReference type="AlphaFoldDB" id="A0A433TA95"/>
<organism evidence="19 20">
    <name type="scientific">Elysia chlorotica</name>
    <name type="common">Eastern emerald elysia</name>
    <name type="synonym">Sea slug</name>
    <dbReference type="NCBI Taxonomy" id="188477"/>
    <lineage>
        <taxon>Eukaryota</taxon>
        <taxon>Metazoa</taxon>
        <taxon>Spiralia</taxon>
        <taxon>Lophotrochozoa</taxon>
        <taxon>Mollusca</taxon>
        <taxon>Gastropoda</taxon>
        <taxon>Heterobranchia</taxon>
        <taxon>Euthyneura</taxon>
        <taxon>Panpulmonata</taxon>
        <taxon>Sacoglossa</taxon>
        <taxon>Placobranchoidea</taxon>
        <taxon>Plakobranchidae</taxon>
        <taxon>Elysia</taxon>
    </lineage>
</organism>
<dbReference type="Proteomes" id="UP000271974">
    <property type="component" value="Unassembled WGS sequence"/>
</dbReference>
<evidence type="ECO:0000313" key="20">
    <source>
        <dbReference type="Proteomes" id="UP000271974"/>
    </source>
</evidence>
<dbReference type="Pfam" id="PF07574">
    <property type="entry name" value="SMC_Nse1"/>
    <property type="match status" value="2"/>
</dbReference>
<evidence type="ECO:0000256" key="15">
    <source>
        <dbReference type="ARBA" id="ARBA00023204"/>
    </source>
</evidence>
<dbReference type="EMBL" id="RQTK01000514">
    <property type="protein sequence ID" value="RUS78374.1"/>
    <property type="molecule type" value="Genomic_DNA"/>
</dbReference>
<dbReference type="Gene3D" id="1.10.10.10">
    <property type="entry name" value="Winged helix-like DNA-binding domain superfamily/Winged helix DNA-binding domain"/>
    <property type="match status" value="1"/>
</dbReference>
<evidence type="ECO:0000259" key="18">
    <source>
        <dbReference type="PROSITE" id="PS50081"/>
    </source>
</evidence>